<dbReference type="Proteomes" id="UP000468687">
    <property type="component" value="Unassembled WGS sequence"/>
</dbReference>
<feature type="transmembrane region" description="Helical" evidence="1">
    <location>
        <begin position="684"/>
        <end position="708"/>
    </location>
</feature>
<organism evidence="2 3">
    <name type="scientific">Nocardioides zeae</name>
    <dbReference type="NCBI Taxonomy" id="1457234"/>
    <lineage>
        <taxon>Bacteria</taxon>
        <taxon>Bacillati</taxon>
        <taxon>Actinomycetota</taxon>
        <taxon>Actinomycetes</taxon>
        <taxon>Propionibacteriales</taxon>
        <taxon>Nocardioidaceae</taxon>
        <taxon>Nocardioides</taxon>
    </lineage>
</organism>
<evidence type="ECO:0000313" key="2">
    <source>
        <dbReference type="EMBL" id="NEN79483.1"/>
    </source>
</evidence>
<dbReference type="EMBL" id="JAAGXA010000010">
    <property type="protein sequence ID" value="NEN79483.1"/>
    <property type="molecule type" value="Genomic_DNA"/>
</dbReference>
<name>A0A6P0HLJ0_9ACTN</name>
<evidence type="ECO:0000256" key="1">
    <source>
        <dbReference type="SAM" id="Phobius"/>
    </source>
</evidence>
<comment type="caution">
    <text evidence="2">The sequence shown here is derived from an EMBL/GenBank/DDBJ whole genome shotgun (WGS) entry which is preliminary data.</text>
</comment>
<evidence type="ECO:0008006" key="4">
    <source>
        <dbReference type="Google" id="ProtNLM"/>
    </source>
</evidence>
<dbReference type="AlphaFoldDB" id="A0A6P0HLJ0"/>
<keyword evidence="1" id="KW-1133">Transmembrane helix</keyword>
<accession>A0A6P0HLJ0</accession>
<feature type="transmembrane region" description="Helical" evidence="1">
    <location>
        <begin position="374"/>
        <end position="395"/>
    </location>
</feature>
<feature type="transmembrane region" description="Helical" evidence="1">
    <location>
        <begin position="333"/>
        <end position="353"/>
    </location>
</feature>
<keyword evidence="3" id="KW-1185">Reference proteome</keyword>
<reference evidence="2 3" key="1">
    <citation type="journal article" date="2014" name="Int. J. Syst. Evol. Microbiol.">
        <title>Nocardioides zeae sp. nov., isolated from the stem of Zea mays.</title>
        <authorList>
            <person name="Glaeser S.P."/>
            <person name="McInroy J.A."/>
            <person name="Busse H.J."/>
            <person name="Kampfer P."/>
        </authorList>
    </citation>
    <scope>NUCLEOTIDE SEQUENCE [LARGE SCALE GENOMIC DNA]</scope>
    <source>
        <strain evidence="2 3">JCM 30728</strain>
    </source>
</reference>
<keyword evidence="1" id="KW-0812">Transmembrane</keyword>
<feature type="transmembrane region" description="Helical" evidence="1">
    <location>
        <begin position="407"/>
        <end position="429"/>
    </location>
</feature>
<feature type="transmembrane region" description="Helical" evidence="1">
    <location>
        <begin position="441"/>
        <end position="461"/>
    </location>
</feature>
<gene>
    <name evidence="2" type="ORF">G3T38_14470</name>
</gene>
<dbReference type="RefSeq" id="WP_163773037.1">
    <property type="nucleotide sequence ID" value="NZ_JAAGXA010000010.1"/>
</dbReference>
<feature type="transmembrane region" description="Helical" evidence="1">
    <location>
        <begin position="247"/>
        <end position="266"/>
    </location>
</feature>
<protein>
    <recommendedName>
        <fullName evidence="4">FtsX-like permease family protein</fullName>
    </recommendedName>
</protein>
<keyword evidence="1" id="KW-0472">Membrane</keyword>
<feature type="transmembrane region" description="Helical" evidence="1">
    <location>
        <begin position="767"/>
        <end position="788"/>
    </location>
</feature>
<feature type="transmembrane region" description="Helical" evidence="1">
    <location>
        <begin position="287"/>
        <end position="313"/>
    </location>
</feature>
<proteinExistence type="predicted"/>
<evidence type="ECO:0000313" key="3">
    <source>
        <dbReference type="Proteomes" id="UP000468687"/>
    </source>
</evidence>
<feature type="transmembrane region" description="Helical" evidence="1">
    <location>
        <begin position="729"/>
        <end position="755"/>
    </location>
</feature>
<sequence length="796" mass="80891">MRRSTRRTTLTRWRTARRLVAFRWRTALLLLLTASVLTFAAVGVLAVRDSSARAATDAALADQGHRGFALQPSSDEAAELLAADERIAGVAEQHAQVRHEAAEVGVDLRATTDASLHLGVLAEGRFPSDASGLTLSTYAAELLDAEIGDDVRVVDPVEPTAFEDLVVTGLTLDPSDREDLTATRVDPDLAPAEVAAWLTDADPYGALGLGARVDAGEIGYRSTASVAEEAAASTPVAVADTAFAEPGLALLVLVVLGGIVVAAVPSTRADREGLRAAGWSTGRVWRLYRGVLVGIVLAGVAAGTAVVSLLLLVARERVSAVLGEQWQGISVPWTWVVLLSGLCSIAIWCGRLAGSAARSLSSLVGSSTPTPQRVTGFSILLLLGGAAVLAVAGAASRSDPPGQLTLLAPLGAALVAASLPGIVVPLVLARVPPATRSLSQRVTGGLHVVTAAVCVVCVLVGSRTAQTTHDTVVFETTSSAPQPAGSLVVSPVPQAAADELATAYAAAGGSTVERFRLVEESPTAMVRVTGTALPACMEEAGTTDPDAVDPLCFPQDTYAPVNTVAIGAADLERPVADPGLLDDASEVGLLHFSGAAATPVGSVEADADAGLGGNLPGLVLPPGYPLLGELGLRPAGADMVVLVDHGTLPPETRAELRATVSRLAPTAQVVDASGSSDYERSRGVAAATSLVAGALALGLVLLVGLSVATSNGLARSQLVALGASGRRRWGLAALWVAGTGVCLLLTLPLAFLAAWLTSIDIDASYGAAWALTAALTALALPAVVVALVRVPAGSGE</sequence>